<dbReference type="HOGENOM" id="CLU_013841_1_1_1"/>
<keyword evidence="6" id="KW-0735">Signal-anchor</keyword>
<dbReference type="GeneID" id="4838445"/>
<dbReference type="KEGG" id="pic:PICST_31367"/>
<evidence type="ECO:0000256" key="1">
    <source>
        <dbReference type="ARBA" id="ARBA00004606"/>
    </source>
</evidence>
<protein>
    <submittedName>
        <fullName evidence="10">Uncharacterized protein</fullName>
    </submittedName>
</protein>
<evidence type="ECO:0000256" key="4">
    <source>
        <dbReference type="ARBA" id="ARBA00022679"/>
    </source>
</evidence>
<comment type="subcellular location">
    <subcellularLocation>
        <location evidence="1">Membrane</location>
        <topology evidence="1">Single-pass type II membrane protein</topology>
    </subcellularLocation>
</comment>
<keyword evidence="8" id="KW-0472">Membrane</keyword>
<gene>
    <name evidence="10" type="ORF">PICST_31367</name>
</gene>
<dbReference type="EMBL" id="CP000498">
    <property type="protein sequence ID" value="ABN66054.2"/>
    <property type="molecule type" value="Genomic_DNA"/>
</dbReference>
<dbReference type="InterPro" id="IPR021988">
    <property type="entry name" value="BMT1"/>
</dbReference>
<dbReference type="AlphaFoldDB" id="A3LTD4"/>
<comment type="similarity">
    <text evidence="2">Belongs to the BMT family.</text>
</comment>
<evidence type="ECO:0000256" key="8">
    <source>
        <dbReference type="ARBA" id="ARBA00023136"/>
    </source>
</evidence>
<keyword evidence="4" id="KW-0808">Transferase</keyword>
<dbReference type="Pfam" id="PF12141">
    <property type="entry name" value="BMT"/>
    <property type="match status" value="1"/>
</dbReference>
<dbReference type="InParanoid" id="A3LTD4"/>
<proteinExistence type="inferred from homology"/>
<dbReference type="GO" id="GO:0016020">
    <property type="term" value="C:membrane"/>
    <property type="evidence" value="ECO:0007669"/>
    <property type="project" value="UniProtKB-SubCell"/>
</dbReference>
<evidence type="ECO:0000256" key="6">
    <source>
        <dbReference type="ARBA" id="ARBA00022968"/>
    </source>
</evidence>
<dbReference type="STRING" id="322104.A3LTD4"/>
<dbReference type="RefSeq" id="XP_001384083.2">
    <property type="nucleotide sequence ID" value="XM_001384046.1"/>
</dbReference>
<name>A3LTD4_PICST</name>
<keyword evidence="5" id="KW-0812">Transmembrane</keyword>
<accession>A3LTD4</accession>
<dbReference type="GO" id="GO:0000030">
    <property type="term" value="F:mannosyltransferase activity"/>
    <property type="evidence" value="ECO:0007669"/>
    <property type="project" value="InterPro"/>
</dbReference>
<sequence length="617" mass="72125">MTLAHRIKKGALLLLILLFGTFSFYYLKSYDSLVQLQSSLAKQNFIPISHYPSSEPLVIFPKVYNHFTGNFTDLYHFQYTHDTVKPRNVVQYSGNSSTLSRRIVDQNFKQHPLIVFDSNNEQEECSKLKDSRIMEISAYEELDRSLEPMVTQLLYQLENDEAFFEMKDVFMKEIQRQQEEGILHKHFFKFGGTSVWLKEHGVHFMISRVVFSLKGFRNAAIVSLAYAQIFNDNWEEMKDVELIFPSRSPHSDEPIVYKSMKFPSFLPIPYYQNFDYRESRFYGPEDPRLLLVKNSLGHEEPLMVFNAFQRKINQTSLSEEGQMNVTFGFYRSMFLCWPFQFQTGKGDIEGVRNETTDHIVYNKIVELRRDNTQRLKKQKNWTPFIDLTERDDNYDKHIYFVYRWSSLEILKCKLTDFSKVGESQCLFVYKRETKQKDDIDVGSLRGGTELLQVDVGGHKAWVGFPRAHIKYCGCGRAMYRPNLAVLTQHGREYKISYVSSFISLDVKIIGWMNPDVECVEKDPSVMLPNGISSWETIGEVDYLTLTISVTDESNHIIQIKNLLEHIKQMTTTENPTLGFNDNAIDCAIKQSKNFCKKYGDSQRKMQKEKKLMEDNED</sequence>
<evidence type="ECO:0000256" key="7">
    <source>
        <dbReference type="ARBA" id="ARBA00022989"/>
    </source>
</evidence>
<dbReference type="Proteomes" id="UP000002258">
    <property type="component" value="Chromosome 4"/>
</dbReference>
<evidence type="ECO:0000256" key="5">
    <source>
        <dbReference type="ARBA" id="ARBA00022692"/>
    </source>
</evidence>
<evidence type="ECO:0000313" key="11">
    <source>
        <dbReference type="Proteomes" id="UP000002258"/>
    </source>
</evidence>
<organism evidence="10 11">
    <name type="scientific">Scheffersomyces stipitis (strain ATCC 58785 / CBS 6054 / NBRC 10063 / NRRL Y-11545)</name>
    <name type="common">Yeast</name>
    <name type="synonym">Pichia stipitis</name>
    <dbReference type="NCBI Taxonomy" id="322104"/>
    <lineage>
        <taxon>Eukaryota</taxon>
        <taxon>Fungi</taxon>
        <taxon>Dikarya</taxon>
        <taxon>Ascomycota</taxon>
        <taxon>Saccharomycotina</taxon>
        <taxon>Pichiomycetes</taxon>
        <taxon>Debaryomycetaceae</taxon>
        <taxon>Scheffersomyces</taxon>
    </lineage>
</organism>
<reference evidence="10 11" key="1">
    <citation type="journal article" date="2007" name="Nat. Biotechnol.">
        <title>Genome sequence of the lignocellulose-bioconverting and xylose-fermenting yeast Pichia stipitis.</title>
        <authorList>
            <person name="Jeffries T.W."/>
            <person name="Grigoriev I.V."/>
            <person name="Grimwood J."/>
            <person name="Laplaza J.M."/>
            <person name="Aerts A."/>
            <person name="Salamov A."/>
            <person name="Schmutz J."/>
            <person name="Lindquist E."/>
            <person name="Dehal P."/>
            <person name="Shapiro H."/>
            <person name="Jin Y.S."/>
            <person name="Passoth V."/>
            <person name="Richardson P.M."/>
        </authorList>
    </citation>
    <scope>NUCLEOTIDE SEQUENCE [LARGE SCALE GENOMIC DNA]</scope>
    <source>
        <strain evidence="11">ATCC 58785 / CBS 6054 / NBRC 10063 / NRRL Y-11545</strain>
    </source>
</reference>
<dbReference type="eggNOG" id="ENOG502QTZG">
    <property type="taxonomic scope" value="Eukaryota"/>
</dbReference>
<evidence type="ECO:0000256" key="9">
    <source>
        <dbReference type="ARBA" id="ARBA00023316"/>
    </source>
</evidence>
<keyword evidence="11" id="KW-1185">Reference proteome</keyword>
<dbReference type="OMA" id="GKAMYRP"/>
<dbReference type="GO" id="GO:0071555">
    <property type="term" value="P:cell wall organization"/>
    <property type="evidence" value="ECO:0007669"/>
    <property type="project" value="UniProtKB-KW"/>
</dbReference>
<evidence type="ECO:0000256" key="3">
    <source>
        <dbReference type="ARBA" id="ARBA00022676"/>
    </source>
</evidence>
<evidence type="ECO:0000256" key="2">
    <source>
        <dbReference type="ARBA" id="ARBA00009486"/>
    </source>
</evidence>
<evidence type="ECO:0000313" key="10">
    <source>
        <dbReference type="EMBL" id="ABN66054.2"/>
    </source>
</evidence>
<keyword evidence="9" id="KW-0961">Cell wall biogenesis/degradation</keyword>
<dbReference type="OrthoDB" id="3631276at2759"/>
<keyword evidence="7" id="KW-1133">Transmembrane helix</keyword>
<keyword evidence="3" id="KW-0328">Glycosyltransferase</keyword>